<dbReference type="EMBL" id="GG738880">
    <property type="protein sequence ID" value="EFC42348.1"/>
    <property type="molecule type" value="Genomic_DNA"/>
</dbReference>
<keyword evidence="2" id="KW-1133">Transmembrane helix</keyword>
<evidence type="ECO:0000256" key="2">
    <source>
        <dbReference type="SAM" id="Phobius"/>
    </source>
</evidence>
<name>D2VL97_NAEGR</name>
<dbReference type="KEGG" id="ngr:NAEGRDRAFT_69704"/>
<keyword evidence="2" id="KW-0812">Transmembrane</keyword>
<gene>
    <name evidence="3" type="ORF">NAEGRDRAFT_69704</name>
</gene>
<accession>D2VL97</accession>
<dbReference type="Proteomes" id="UP000006671">
    <property type="component" value="Unassembled WGS sequence"/>
</dbReference>
<reference evidence="3 4" key="1">
    <citation type="journal article" date="2010" name="Cell">
        <title>The genome of Naegleria gruberi illuminates early eukaryotic versatility.</title>
        <authorList>
            <person name="Fritz-Laylin L.K."/>
            <person name="Prochnik S.E."/>
            <person name="Ginger M.L."/>
            <person name="Dacks J.B."/>
            <person name="Carpenter M.L."/>
            <person name="Field M.C."/>
            <person name="Kuo A."/>
            <person name="Paredez A."/>
            <person name="Chapman J."/>
            <person name="Pham J."/>
            <person name="Shu S."/>
            <person name="Neupane R."/>
            <person name="Cipriano M."/>
            <person name="Mancuso J."/>
            <person name="Tu H."/>
            <person name="Salamov A."/>
            <person name="Lindquist E."/>
            <person name="Shapiro H."/>
            <person name="Lucas S."/>
            <person name="Grigoriev I.V."/>
            <person name="Cande W.Z."/>
            <person name="Fulton C."/>
            <person name="Rokhsar D.S."/>
            <person name="Dawson S.C."/>
        </authorList>
    </citation>
    <scope>NUCLEOTIDE SEQUENCE [LARGE SCALE GENOMIC DNA]</scope>
    <source>
        <strain evidence="3 4">NEG-M</strain>
    </source>
</reference>
<evidence type="ECO:0000313" key="4">
    <source>
        <dbReference type="Proteomes" id="UP000006671"/>
    </source>
</evidence>
<dbReference type="RefSeq" id="XP_002675092.1">
    <property type="nucleotide sequence ID" value="XM_002675046.1"/>
</dbReference>
<dbReference type="VEuPathDB" id="AmoebaDB:NAEGRDRAFT_69704"/>
<feature type="compositionally biased region" description="Basic and acidic residues" evidence="1">
    <location>
        <begin position="31"/>
        <end position="42"/>
    </location>
</feature>
<proteinExistence type="predicted"/>
<evidence type="ECO:0000256" key="1">
    <source>
        <dbReference type="SAM" id="MobiDB-lite"/>
    </source>
</evidence>
<feature type="transmembrane region" description="Helical" evidence="2">
    <location>
        <begin position="93"/>
        <end position="112"/>
    </location>
</feature>
<dbReference type="GeneID" id="8851838"/>
<dbReference type="InParanoid" id="D2VL97"/>
<sequence>MLARQIKKASQGLKSFSSSNISIRSNIVTSVRREYSESKKETTTTPAPVSTSEDARQRAERKKVVDDGSFLALFRLAKQNLFMIKKHLSVGEMIMLALLGIPGVGVLYKYFYEIPNEGSIKT</sequence>
<dbReference type="AlphaFoldDB" id="D2VL97"/>
<feature type="region of interest" description="Disordered" evidence="1">
    <location>
        <begin position="31"/>
        <end position="60"/>
    </location>
</feature>
<keyword evidence="4" id="KW-1185">Reference proteome</keyword>
<keyword evidence="2" id="KW-0472">Membrane</keyword>
<organism evidence="4">
    <name type="scientific">Naegleria gruberi</name>
    <name type="common">Amoeba</name>
    <dbReference type="NCBI Taxonomy" id="5762"/>
    <lineage>
        <taxon>Eukaryota</taxon>
        <taxon>Discoba</taxon>
        <taxon>Heterolobosea</taxon>
        <taxon>Tetramitia</taxon>
        <taxon>Eutetramitia</taxon>
        <taxon>Vahlkampfiidae</taxon>
        <taxon>Naegleria</taxon>
    </lineage>
</organism>
<evidence type="ECO:0000313" key="3">
    <source>
        <dbReference type="EMBL" id="EFC42348.1"/>
    </source>
</evidence>
<protein>
    <submittedName>
        <fullName evidence="3">Predicted protein</fullName>
    </submittedName>
</protein>